<evidence type="ECO:0000313" key="10">
    <source>
        <dbReference type="EMBL" id="SUS16615.1"/>
    </source>
</evidence>
<accession>A0A380TMU9</accession>
<dbReference type="OrthoDB" id="9802264at2"/>
<dbReference type="AlphaFoldDB" id="A0A380TMU9"/>
<keyword evidence="10" id="KW-0614">Plasmid</keyword>
<keyword evidence="4" id="KW-0547">Nucleotide-binding</keyword>
<dbReference type="GO" id="GO:0016020">
    <property type="term" value="C:membrane"/>
    <property type="evidence" value="ECO:0007669"/>
    <property type="project" value="InterPro"/>
</dbReference>
<comment type="similarity">
    <text evidence="1">Belongs to the ABC transporter superfamily.</text>
</comment>
<dbReference type="SMART" id="SM00382">
    <property type="entry name" value="AAA"/>
    <property type="match status" value="1"/>
</dbReference>
<geneLocation type="plasmid" evidence="10">
    <name>1</name>
</geneLocation>
<dbReference type="SUPFAM" id="SSF52540">
    <property type="entry name" value="P-loop containing nucleoside triphosphate hydrolases"/>
    <property type="match status" value="1"/>
</dbReference>
<sequence>MTSASYAAVLNIAGLTKTFEDRQVLKQLDFSVAPGEVVIVLGTSGAGKTTLFKIVSGLMEPSKGTINFDGKNLGALSSKDKRLVRREMGFIFQQFNLVRRMSALSNVLAGRSGYTSTWRVLLRRFTKSDVELAKRALASVGLAEFIWRRADSLSGGQQQRVAIARALAQQCRFILADEPVASLDPETSRAVLEMLKSIAAERQVGVLCSLHQVDLARMYGDRIIGLKDGRIAFDAAARDVDEMMIDRLYSDKPAKGPFSQGGKQDDFPALVVNNREALPA</sequence>
<keyword evidence="5" id="KW-0067">ATP-binding</keyword>
<dbReference type="PROSITE" id="PS50893">
    <property type="entry name" value="ABC_TRANSPORTER_2"/>
    <property type="match status" value="1"/>
</dbReference>
<dbReference type="Gene3D" id="3.40.50.300">
    <property type="entry name" value="P-loop containing nucleotide triphosphate hydrolases"/>
    <property type="match status" value="1"/>
</dbReference>
<dbReference type="GO" id="GO:0015416">
    <property type="term" value="F:ABC-type phosphonate transporter activity"/>
    <property type="evidence" value="ECO:0007669"/>
    <property type="project" value="InterPro"/>
</dbReference>
<name>A0A380TMU9_9HYPH</name>
<dbReference type="EMBL" id="LS974446">
    <property type="protein sequence ID" value="SUS16615.1"/>
    <property type="molecule type" value="Genomic_DNA"/>
</dbReference>
<evidence type="ECO:0000256" key="7">
    <source>
        <dbReference type="ARBA" id="ARBA00023136"/>
    </source>
</evidence>
<dbReference type="EMBL" id="UEYP01000028">
    <property type="protein sequence ID" value="SSC66246.1"/>
    <property type="molecule type" value="Genomic_DNA"/>
</dbReference>
<dbReference type="PROSITE" id="PS00211">
    <property type="entry name" value="ABC_TRANSPORTER_1"/>
    <property type="match status" value="1"/>
</dbReference>
<feature type="domain" description="ABC transporter" evidence="8">
    <location>
        <begin position="10"/>
        <end position="253"/>
    </location>
</feature>
<gene>
    <name evidence="9" type="ORF">RHIZ70_1954</name>
    <name evidence="10" type="ORF">RHIZ70P_110</name>
</gene>
<dbReference type="NCBIfam" id="TIGR02315">
    <property type="entry name" value="ABC_phnC"/>
    <property type="match status" value="1"/>
</dbReference>
<evidence type="ECO:0000256" key="6">
    <source>
        <dbReference type="ARBA" id="ARBA00022967"/>
    </source>
</evidence>
<keyword evidence="2" id="KW-0813">Transport</keyword>
<evidence type="ECO:0000256" key="1">
    <source>
        <dbReference type="ARBA" id="ARBA00005417"/>
    </source>
</evidence>
<evidence type="ECO:0000256" key="5">
    <source>
        <dbReference type="ARBA" id="ARBA00022840"/>
    </source>
</evidence>
<protein>
    <recommendedName>
        <fullName evidence="8">ABC transporter domain-containing protein</fullName>
    </recommendedName>
</protein>
<dbReference type="InterPro" id="IPR003439">
    <property type="entry name" value="ABC_transporter-like_ATP-bd"/>
</dbReference>
<keyword evidence="6" id="KW-1278">Translocase</keyword>
<reference evidence="11" key="1">
    <citation type="submission" date="2018-07" db="EMBL/GenBank/DDBJ databases">
        <authorList>
            <person name="Peiro R."/>
            <person name="Begona"/>
            <person name="Cbmso G."/>
            <person name="Lopez M."/>
            <person name="Gonzalez S."/>
        </authorList>
    </citation>
    <scope>NUCLEOTIDE SEQUENCE [LARGE SCALE GENOMIC DNA]</scope>
</reference>
<evidence type="ECO:0000256" key="2">
    <source>
        <dbReference type="ARBA" id="ARBA00022448"/>
    </source>
</evidence>
<keyword evidence="3" id="KW-1003">Cell membrane</keyword>
<evidence type="ECO:0000259" key="8">
    <source>
        <dbReference type="PROSITE" id="PS50893"/>
    </source>
</evidence>
<dbReference type="InterPro" id="IPR012693">
    <property type="entry name" value="ABC_transpr_PhnC"/>
</dbReference>
<dbReference type="InterPro" id="IPR050086">
    <property type="entry name" value="MetN_ABC_transporter-like"/>
</dbReference>
<keyword evidence="7" id="KW-0472">Membrane</keyword>
<dbReference type="PANTHER" id="PTHR43166:SF6">
    <property type="entry name" value="PHOSPHONATES IMPORT ATP-BINDING PROTEIN PHNC"/>
    <property type="match status" value="1"/>
</dbReference>
<dbReference type="GO" id="GO:0005524">
    <property type="term" value="F:ATP binding"/>
    <property type="evidence" value="ECO:0007669"/>
    <property type="project" value="UniProtKB-KW"/>
</dbReference>
<evidence type="ECO:0000313" key="11">
    <source>
        <dbReference type="Proteomes" id="UP000254764"/>
    </source>
</evidence>
<dbReference type="InterPro" id="IPR017871">
    <property type="entry name" value="ABC_transporter-like_CS"/>
</dbReference>
<evidence type="ECO:0000313" key="9">
    <source>
        <dbReference type="EMBL" id="SSC66246.1"/>
    </source>
</evidence>
<dbReference type="CDD" id="cd03256">
    <property type="entry name" value="ABC_PhnC_transporter"/>
    <property type="match status" value="1"/>
</dbReference>
<evidence type="ECO:0000256" key="3">
    <source>
        <dbReference type="ARBA" id="ARBA00022475"/>
    </source>
</evidence>
<organism evidence="10">
    <name type="scientific">Ciceribacter selenitireducens ATCC BAA-1503</name>
    <dbReference type="NCBI Taxonomy" id="1336235"/>
    <lineage>
        <taxon>Bacteria</taxon>
        <taxon>Pseudomonadati</taxon>
        <taxon>Pseudomonadota</taxon>
        <taxon>Alphaproteobacteria</taxon>
        <taxon>Hyphomicrobiales</taxon>
        <taxon>Rhizobiaceae</taxon>
        <taxon>Ciceribacter</taxon>
    </lineage>
</organism>
<dbReference type="InterPro" id="IPR003593">
    <property type="entry name" value="AAA+_ATPase"/>
</dbReference>
<dbReference type="GO" id="GO:0016887">
    <property type="term" value="F:ATP hydrolysis activity"/>
    <property type="evidence" value="ECO:0007669"/>
    <property type="project" value="InterPro"/>
</dbReference>
<reference evidence="10" key="2">
    <citation type="submission" date="2018-07" db="EMBL/GenBank/DDBJ databases">
        <authorList>
            <person name="Quirk P.G."/>
            <person name="Krulwich T.A."/>
        </authorList>
    </citation>
    <scope>NUCLEOTIDE SEQUENCE</scope>
    <source>
        <strain evidence="9">T2.30D-1.1</strain>
        <strain evidence="10">T2.30D-1.1_plasmid</strain>
        <plasmid evidence="10">1</plasmid>
    </source>
</reference>
<dbReference type="InterPro" id="IPR027417">
    <property type="entry name" value="P-loop_NTPase"/>
</dbReference>
<evidence type="ECO:0000256" key="4">
    <source>
        <dbReference type="ARBA" id="ARBA00022741"/>
    </source>
</evidence>
<keyword evidence="11" id="KW-1185">Reference proteome</keyword>
<dbReference type="Proteomes" id="UP000254764">
    <property type="component" value="Unassembled WGS sequence"/>
</dbReference>
<dbReference type="RefSeq" id="WP_115672709.1">
    <property type="nucleotide sequence ID" value="NZ_LS974446.1"/>
</dbReference>
<proteinExistence type="inferred from homology"/>
<dbReference type="PANTHER" id="PTHR43166">
    <property type="entry name" value="AMINO ACID IMPORT ATP-BINDING PROTEIN"/>
    <property type="match status" value="1"/>
</dbReference>
<dbReference type="Pfam" id="PF00005">
    <property type="entry name" value="ABC_tran"/>
    <property type="match status" value="1"/>
</dbReference>